<dbReference type="Proteomes" id="UP001237642">
    <property type="component" value="Unassembled WGS sequence"/>
</dbReference>
<evidence type="ECO:0000313" key="1">
    <source>
        <dbReference type="EMBL" id="KAK1353494.1"/>
    </source>
</evidence>
<dbReference type="EMBL" id="JAUIZM010000012">
    <property type="protein sequence ID" value="KAK1353494.1"/>
    <property type="molecule type" value="Genomic_DNA"/>
</dbReference>
<proteinExistence type="predicted"/>
<reference evidence="1" key="1">
    <citation type="submission" date="2023-02" db="EMBL/GenBank/DDBJ databases">
        <title>Genome of toxic invasive species Heracleum sosnowskyi carries increased number of genes despite the absence of recent whole-genome duplications.</title>
        <authorList>
            <person name="Schelkunov M."/>
            <person name="Shtratnikova V."/>
            <person name="Makarenko M."/>
            <person name="Klepikova A."/>
            <person name="Omelchenko D."/>
            <person name="Novikova G."/>
            <person name="Obukhova E."/>
            <person name="Bogdanov V."/>
            <person name="Penin A."/>
            <person name="Logacheva M."/>
        </authorList>
    </citation>
    <scope>NUCLEOTIDE SEQUENCE</scope>
    <source>
        <strain evidence="1">Hsosn_3</strain>
        <tissue evidence="1">Leaf</tissue>
    </source>
</reference>
<keyword evidence="2" id="KW-1185">Reference proteome</keyword>
<accession>A0AAD8LZ15</accession>
<comment type="caution">
    <text evidence="1">The sequence shown here is derived from an EMBL/GenBank/DDBJ whole genome shotgun (WGS) entry which is preliminary data.</text>
</comment>
<sequence length="107" mass="12081">MISGGCETDIVPLKPKKKNDVSSCVHSYLEERPLTKTVMKAQLGVSVRKSVGKSSRIGSMRLRLHFQAKLFTEFASYEFDRNNKKYITEAWIAKGVVKNQKRSSNDG</sequence>
<gene>
    <name evidence="1" type="ORF">POM88_051859</name>
</gene>
<evidence type="ECO:0000313" key="2">
    <source>
        <dbReference type="Proteomes" id="UP001237642"/>
    </source>
</evidence>
<protein>
    <submittedName>
        <fullName evidence="1">Uncharacterized protein</fullName>
    </submittedName>
</protein>
<organism evidence="1 2">
    <name type="scientific">Heracleum sosnowskyi</name>
    <dbReference type="NCBI Taxonomy" id="360622"/>
    <lineage>
        <taxon>Eukaryota</taxon>
        <taxon>Viridiplantae</taxon>
        <taxon>Streptophyta</taxon>
        <taxon>Embryophyta</taxon>
        <taxon>Tracheophyta</taxon>
        <taxon>Spermatophyta</taxon>
        <taxon>Magnoliopsida</taxon>
        <taxon>eudicotyledons</taxon>
        <taxon>Gunneridae</taxon>
        <taxon>Pentapetalae</taxon>
        <taxon>asterids</taxon>
        <taxon>campanulids</taxon>
        <taxon>Apiales</taxon>
        <taxon>Apiaceae</taxon>
        <taxon>Apioideae</taxon>
        <taxon>apioid superclade</taxon>
        <taxon>Tordylieae</taxon>
        <taxon>Tordyliinae</taxon>
        <taxon>Heracleum</taxon>
    </lineage>
</organism>
<dbReference type="AlphaFoldDB" id="A0AAD8LZ15"/>
<name>A0AAD8LZ15_9APIA</name>
<reference evidence="1" key="2">
    <citation type="submission" date="2023-05" db="EMBL/GenBank/DDBJ databases">
        <authorList>
            <person name="Schelkunov M.I."/>
        </authorList>
    </citation>
    <scope>NUCLEOTIDE SEQUENCE</scope>
    <source>
        <strain evidence="1">Hsosn_3</strain>
        <tissue evidence="1">Leaf</tissue>
    </source>
</reference>